<feature type="transmembrane region" description="Helical" evidence="6">
    <location>
        <begin position="252"/>
        <end position="275"/>
    </location>
</feature>
<dbReference type="GO" id="GO:0016020">
    <property type="term" value="C:membrane"/>
    <property type="evidence" value="ECO:0007669"/>
    <property type="project" value="UniProtKB-SubCell"/>
</dbReference>
<gene>
    <name evidence="9" type="ORF">MICPUCDRAFT_54139</name>
</gene>
<evidence type="ECO:0000313" key="10">
    <source>
        <dbReference type="Proteomes" id="UP000001876"/>
    </source>
</evidence>
<evidence type="ECO:0000256" key="3">
    <source>
        <dbReference type="ARBA" id="ARBA00022692"/>
    </source>
</evidence>
<dbReference type="KEGG" id="mpp:MICPUCDRAFT_54139"/>
<organism evidence="10">
    <name type="scientific">Micromonas pusilla (strain CCMP1545)</name>
    <name type="common">Picoplanktonic green alga</name>
    <dbReference type="NCBI Taxonomy" id="564608"/>
    <lineage>
        <taxon>Eukaryota</taxon>
        <taxon>Viridiplantae</taxon>
        <taxon>Chlorophyta</taxon>
        <taxon>Mamiellophyceae</taxon>
        <taxon>Mamiellales</taxon>
        <taxon>Mamiellaceae</taxon>
        <taxon>Micromonas</taxon>
    </lineage>
</organism>
<proteinExistence type="inferred from homology"/>
<feature type="region of interest" description="Disordered" evidence="7">
    <location>
        <begin position="219"/>
        <end position="238"/>
    </location>
</feature>
<evidence type="ECO:0000256" key="1">
    <source>
        <dbReference type="ARBA" id="ARBA00004141"/>
    </source>
</evidence>
<reference evidence="9 10" key="1">
    <citation type="journal article" date="2009" name="Science">
        <title>Green evolution and dynamic adaptations revealed by genomes of the marine picoeukaryotes Micromonas.</title>
        <authorList>
            <person name="Worden A.Z."/>
            <person name="Lee J.H."/>
            <person name="Mock T."/>
            <person name="Rouze P."/>
            <person name="Simmons M.P."/>
            <person name="Aerts A.L."/>
            <person name="Allen A.E."/>
            <person name="Cuvelier M.L."/>
            <person name="Derelle E."/>
            <person name="Everett M.V."/>
            <person name="Foulon E."/>
            <person name="Grimwood J."/>
            <person name="Gundlach H."/>
            <person name="Henrissat B."/>
            <person name="Napoli C."/>
            <person name="McDonald S.M."/>
            <person name="Parker M.S."/>
            <person name="Rombauts S."/>
            <person name="Salamov A."/>
            <person name="Von Dassow P."/>
            <person name="Badger J.H."/>
            <person name="Coutinho P.M."/>
            <person name="Demir E."/>
            <person name="Dubchak I."/>
            <person name="Gentemann C."/>
            <person name="Eikrem W."/>
            <person name="Gready J.E."/>
            <person name="John U."/>
            <person name="Lanier W."/>
            <person name="Lindquist E.A."/>
            <person name="Lucas S."/>
            <person name="Mayer K.F."/>
            <person name="Moreau H."/>
            <person name="Not F."/>
            <person name="Otillar R."/>
            <person name="Panaud O."/>
            <person name="Pangilinan J."/>
            <person name="Paulsen I."/>
            <person name="Piegu B."/>
            <person name="Poliakov A."/>
            <person name="Robbens S."/>
            <person name="Schmutz J."/>
            <person name="Toulza E."/>
            <person name="Wyss T."/>
            <person name="Zelensky A."/>
            <person name="Zhou K."/>
            <person name="Armbrust E.V."/>
            <person name="Bhattacharya D."/>
            <person name="Goodenough U.W."/>
            <person name="Van de Peer Y."/>
            <person name="Grigoriev I.V."/>
        </authorList>
    </citation>
    <scope>NUCLEOTIDE SEQUENCE [LARGE SCALE GENOMIC DNA]</scope>
    <source>
        <strain evidence="9 10">CCMP1545</strain>
    </source>
</reference>
<dbReference type="InterPro" id="IPR030184">
    <property type="entry name" value="WAT1-related"/>
</dbReference>
<name>C1N8L9_MICPC</name>
<keyword evidence="3 6" id="KW-0812">Transmembrane</keyword>
<evidence type="ECO:0000256" key="4">
    <source>
        <dbReference type="ARBA" id="ARBA00022989"/>
    </source>
</evidence>
<feature type="domain" description="EamA" evidence="8">
    <location>
        <begin position="41"/>
        <end position="167"/>
    </location>
</feature>
<feature type="transmembrane region" description="Helical" evidence="6">
    <location>
        <begin position="287"/>
        <end position="310"/>
    </location>
</feature>
<dbReference type="SUPFAM" id="SSF103481">
    <property type="entry name" value="Multidrug resistance efflux transporter EmrE"/>
    <property type="match status" value="2"/>
</dbReference>
<feature type="compositionally biased region" description="Acidic residues" evidence="7">
    <location>
        <begin position="229"/>
        <end position="238"/>
    </location>
</feature>
<sequence length="362" mass="38710">MAPPGGGGTFAPAVRAASRALLDWSLAQYARPSNAFCHGALVLAQLLFAGMHITAASALDHIPPFSFCALRLALALPFLYWLARREGGRALRGWERAWPLPMGAAIGTAYALVFVCNQRSGPNYTAMVQPLIPLAAAAMSAALRIERVDAMKAGGLFVSVVGTTITLRVWTNEDEAPGVVDSIFLMTQPIAYATYVVLLALALKRVRAGDGSNSTAAVTRRSVTTSHFEDEDDDDDDDVVIEGLDRPPPGPMLFLFAATVVSEIVIASVGVRGLVRRVEWSTLPAHAYLAVLYAGIMSSCFAHGINSWAISHVSGVLPTVYSGVQVIFTVILADIFLDEGAFYKIVSDWSPYDRVGEVDAVP</sequence>
<dbReference type="GeneID" id="9689730"/>
<evidence type="ECO:0000256" key="7">
    <source>
        <dbReference type="SAM" id="MobiDB-lite"/>
    </source>
</evidence>
<dbReference type="InterPro" id="IPR037185">
    <property type="entry name" value="EmrE-like"/>
</dbReference>
<evidence type="ECO:0000313" key="9">
    <source>
        <dbReference type="EMBL" id="EEH51911.1"/>
    </source>
</evidence>
<dbReference type="InterPro" id="IPR000620">
    <property type="entry name" value="EamA_dom"/>
</dbReference>
<dbReference type="PANTHER" id="PTHR31218">
    <property type="entry name" value="WAT1-RELATED PROTEIN"/>
    <property type="match status" value="1"/>
</dbReference>
<comment type="similarity">
    <text evidence="2 6">Belongs to the drug/metabolite transporter (DMT) superfamily. Plant drug/metabolite exporter (P-DME) (TC 2.A.7.4) family.</text>
</comment>
<protein>
    <recommendedName>
        <fullName evidence="6">WAT1-related protein</fullName>
    </recommendedName>
</protein>
<comment type="subcellular location">
    <subcellularLocation>
        <location evidence="1 6">Membrane</location>
        <topology evidence="1 6">Multi-pass membrane protein</topology>
    </subcellularLocation>
</comment>
<comment type="caution">
    <text evidence="6">Lacks conserved residue(s) required for the propagation of feature annotation.</text>
</comment>
<keyword evidence="10" id="KW-1185">Reference proteome</keyword>
<dbReference type="RefSeq" id="XP_003064289.1">
    <property type="nucleotide sequence ID" value="XM_003064243.1"/>
</dbReference>
<evidence type="ECO:0000259" key="8">
    <source>
        <dbReference type="Pfam" id="PF00892"/>
    </source>
</evidence>
<dbReference type="Pfam" id="PF00892">
    <property type="entry name" value="EamA"/>
    <property type="match status" value="1"/>
</dbReference>
<dbReference type="AlphaFoldDB" id="C1N8L9"/>
<evidence type="ECO:0000256" key="5">
    <source>
        <dbReference type="ARBA" id="ARBA00023136"/>
    </source>
</evidence>
<dbReference type="EMBL" id="GG663750">
    <property type="protein sequence ID" value="EEH51911.1"/>
    <property type="molecule type" value="Genomic_DNA"/>
</dbReference>
<keyword evidence="4 6" id="KW-1133">Transmembrane helix</keyword>
<dbReference type="GO" id="GO:0022857">
    <property type="term" value="F:transmembrane transporter activity"/>
    <property type="evidence" value="ECO:0007669"/>
    <property type="project" value="InterPro"/>
</dbReference>
<dbReference type="OMA" id="PVMIKYP"/>
<feature type="transmembrane region" description="Helical" evidence="6">
    <location>
        <begin position="316"/>
        <end position="337"/>
    </location>
</feature>
<evidence type="ECO:0000256" key="6">
    <source>
        <dbReference type="RuleBase" id="RU363077"/>
    </source>
</evidence>
<accession>C1N8L9</accession>
<dbReference type="Proteomes" id="UP000001876">
    <property type="component" value="Unassembled WGS sequence"/>
</dbReference>
<evidence type="ECO:0000256" key="2">
    <source>
        <dbReference type="ARBA" id="ARBA00007635"/>
    </source>
</evidence>
<keyword evidence="5 6" id="KW-0472">Membrane</keyword>
<dbReference type="OrthoDB" id="498093at2759"/>